<reference evidence="1 2" key="1">
    <citation type="submission" date="2021-06" db="EMBL/GenBank/DDBJ databases">
        <title>Caerostris darwini draft genome.</title>
        <authorList>
            <person name="Kono N."/>
            <person name="Arakawa K."/>
        </authorList>
    </citation>
    <scope>NUCLEOTIDE SEQUENCE [LARGE SCALE GENOMIC DNA]</scope>
</reference>
<dbReference type="AlphaFoldDB" id="A0AAV4PSU4"/>
<dbReference type="EMBL" id="BPLQ01003435">
    <property type="protein sequence ID" value="GIY00493.1"/>
    <property type="molecule type" value="Genomic_DNA"/>
</dbReference>
<proteinExistence type="predicted"/>
<sequence>MAIEAEIQQPVAMYKSFGKAPRFLSTFRHKNVVNSLLHLSNKTAQYHPQPPRKTELLPHLSATFLKPTDDNFSSSTFNDSSP</sequence>
<organism evidence="1 2">
    <name type="scientific">Caerostris darwini</name>
    <dbReference type="NCBI Taxonomy" id="1538125"/>
    <lineage>
        <taxon>Eukaryota</taxon>
        <taxon>Metazoa</taxon>
        <taxon>Ecdysozoa</taxon>
        <taxon>Arthropoda</taxon>
        <taxon>Chelicerata</taxon>
        <taxon>Arachnida</taxon>
        <taxon>Araneae</taxon>
        <taxon>Araneomorphae</taxon>
        <taxon>Entelegynae</taxon>
        <taxon>Araneoidea</taxon>
        <taxon>Araneidae</taxon>
        <taxon>Caerostris</taxon>
    </lineage>
</organism>
<accession>A0AAV4PSU4</accession>
<evidence type="ECO:0000313" key="1">
    <source>
        <dbReference type="EMBL" id="GIY00493.1"/>
    </source>
</evidence>
<keyword evidence="2" id="KW-1185">Reference proteome</keyword>
<name>A0AAV4PSU4_9ARAC</name>
<gene>
    <name evidence="1" type="ORF">CDAR_579821</name>
</gene>
<protein>
    <submittedName>
        <fullName evidence="1">Uncharacterized protein</fullName>
    </submittedName>
</protein>
<evidence type="ECO:0000313" key="2">
    <source>
        <dbReference type="Proteomes" id="UP001054837"/>
    </source>
</evidence>
<comment type="caution">
    <text evidence="1">The sequence shown here is derived from an EMBL/GenBank/DDBJ whole genome shotgun (WGS) entry which is preliminary data.</text>
</comment>
<dbReference type="Proteomes" id="UP001054837">
    <property type="component" value="Unassembled WGS sequence"/>
</dbReference>